<protein>
    <recommendedName>
        <fullName evidence="3">AAA ATPase domain-containing protein</fullName>
    </recommendedName>
</protein>
<dbReference type="PANTHER" id="PTHR47691">
    <property type="entry name" value="REGULATOR-RELATED"/>
    <property type="match status" value="1"/>
</dbReference>
<dbReference type="InterPro" id="IPR027417">
    <property type="entry name" value="P-loop_NTPase"/>
</dbReference>
<sequence length="102" mass="10814">MFRSGTCTAICTCTSRPSVRPFSGRDDELEHLDGLLAQAPAAVVICAITGTAGVGKTALAVRWAHRVRDHFPDGQLYADLLGCSAHTGPGAGRLPARTRRVR</sequence>
<dbReference type="Gene3D" id="3.40.50.300">
    <property type="entry name" value="P-loop containing nucleotide triphosphate hydrolases"/>
    <property type="match status" value="1"/>
</dbReference>
<accession>A0ABQ2V4J1</accession>
<dbReference type="SUPFAM" id="SSF52540">
    <property type="entry name" value="P-loop containing nucleoside triphosphate hydrolases"/>
    <property type="match status" value="1"/>
</dbReference>
<proteinExistence type="predicted"/>
<dbReference type="PANTHER" id="PTHR47691:SF3">
    <property type="entry name" value="HTH-TYPE TRANSCRIPTIONAL REGULATOR RV0890C-RELATED"/>
    <property type="match status" value="1"/>
</dbReference>
<keyword evidence="2" id="KW-1185">Reference proteome</keyword>
<evidence type="ECO:0000313" key="2">
    <source>
        <dbReference type="Proteomes" id="UP000649573"/>
    </source>
</evidence>
<gene>
    <name evidence="1" type="ORF">GCM10010178_70020</name>
</gene>
<evidence type="ECO:0000313" key="1">
    <source>
        <dbReference type="EMBL" id="GGU68241.1"/>
    </source>
</evidence>
<dbReference type="RefSeq" id="WP_189258045.1">
    <property type="nucleotide sequence ID" value="NZ_BMRE01000044.1"/>
</dbReference>
<dbReference type="Proteomes" id="UP000649573">
    <property type="component" value="Unassembled WGS sequence"/>
</dbReference>
<evidence type="ECO:0008006" key="3">
    <source>
        <dbReference type="Google" id="ProtNLM"/>
    </source>
</evidence>
<dbReference type="EMBL" id="BMRE01000044">
    <property type="protein sequence ID" value="GGU68241.1"/>
    <property type="molecule type" value="Genomic_DNA"/>
</dbReference>
<comment type="caution">
    <text evidence="1">The sequence shown here is derived from an EMBL/GenBank/DDBJ whole genome shotgun (WGS) entry which is preliminary data.</text>
</comment>
<name>A0ABQ2V4J1_9PSEU</name>
<reference evidence="2" key="1">
    <citation type="journal article" date="2019" name="Int. J. Syst. Evol. Microbiol.">
        <title>The Global Catalogue of Microorganisms (GCM) 10K type strain sequencing project: providing services to taxonomists for standard genome sequencing and annotation.</title>
        <authorList>
            <consortium name="The Broad Institute Genomics Platform"/>
            <consortium name="The Broad Institute Genome Sequencing Center for Infectious Disease"/>
            <person name="Wu L."/>
            <person name="Ma J."/>
        </authorList>
    </citation>
    <scope>NUCLEOTIDE SEQUENCE [LARGE SCALE GENOMIC DNA]</scope>
    <source>
        <strain evidence="2">JCM 3296</strain>
    </source>
</reference>
<organism evidence="1 2">
    <name type="scientific">Lentzea flava</name>
    <dbReference type="NCBI Taxonomy" id="103732"/>
    <lineage>
        <taxon>Bacteria</taxon>
        <taxon>Bacillati</taxon>
        <taxon>Actinomycetota</taxon>
        <taxon>Actinomycetes</taxon>
        <taxon>Pseudonocardiales</taxon>
        <taxon>Pseudonocardiaceae</taxon>
        <taxon>Lentzea</taxon>
    </lineage>
</organism>